<dbReference type="InParanoid" id="A0A0H2RL69"/>
<feature type="compositionally biased region" description="Basic and acidic residues" evidence="2">
    <location>
        <begin position="277"/>
        <end position="294"/>
    </location>
</feature>
<dbReference type="GO" id="GO:0035658">
    <property type="term" value="C:Mon1-Ccz1 complex"/>
    <property type="evidence" value="ECO:0007669"/>
    <property type="project" value="InterPro"/>
</dbReference>
<dbReference type="STRING" id="27342.A0A0H2RL69"/>
<evidence type="ECO:0000313" key="5">
    <source>
        <dbReference type="Proteomes" id="UP000053477"/>
    </source>
</evidence>
<evidence type="ECO:0000256" key="2">
    <source>
        <dbReference type="SAM" id="MobiDB-lite"/>
    </source>
</evidence>
<organism evidence="4 5">
    <name type="scientific">Schizopora paradoxa</name>
    <dbReference type="NCBI Taxonomy" id="27342"/>
    <lineage>
        <taxon>Eukaryota</taxon>
        <taxon>Fungi</taxon>
        <taxon>Dikarya</taxon>
        <taxon>Basidiomycota</taxon>
        <taxon>Agaricomycotina</taxon>
        <taxon>Agaricomycetes</taxon>
        <taxon>Hymenochaetales</taxon>
        <taxon>Schizoporaceae</taxon>
        <taxon>Schizopora</taxon>
    </lineage>
</organism>
<feature type="region of interest" description="Disordered" evidence="2">
    <location>
        <begin position="363"/>
        <end position="382"/>
    </location>
</feature>
<comment type="similarity">
    <text evidence="1">Belongs to the CCZ1 family.</text>
</comment>
<protein>
    <recommendedName>
        <fullName evidence="3">CCZ1/INTU/HSP4 first Longin domain-containing protein</fullName>
    </recommendedName>
</protein>
<accession>A0A0H2RL69</accession>
<dbReference type="OrthoDB" id="240546at2759"/>
<reference evidence="4 5" key="1">
    <citation type="submission" date="2015-04" db="EMBL/GenBank/DDBJ databases">
        <title>Complete genome sequence of Schizopora paradoxa KUC8140, a cosmopolitan wood degrader in East Asia.</title>
        <authorList>
            <consortium name="DOE Joint Genome Institute"/>
            <person name="Min B."/>
            <person name="Park H."/>
            <person name="Jang Y."/>
            <person name="Kim J.-J."/>
            <person name="Kim K.H."/>
            <person name="Pangilinan J."/>
            <person name="Lipzen A."/>
            <person name="Riley R."/>
            <person name="Grigoriev I.V."/>
            <person name="Spatafora J.W."/>
            <person name="Choi I.-G."/>
        </authorList>
    </citation>
    <scope>NUCLEOTIDE SEQUENCE [LARGE SCALE GENOMIC DNA]</scope>
    <source>
        <strain evidence="4 5">KUC8140</strain>
    </source>
</reference>
<proteinExistence type="inferred from homology"/>
<evidence type="ECO:0000313" key="4">
    <source>
        <dbReference type="EMBL" id="KLO12705.1"/>
    </source>
</evidence>
<gene>
    <name evidence="4" type="ORF">SCHPADRAFT_829091</name>
</gene>
<dbReference type="PANTHER" id="PTHR13056:SF0">
    <property type="entry name" value="VACUOLAR FUSION PROTEIN CCZ1 HOMOLOG-RELATED"/>
    <property type="match status" value="1"/>
</dbReference>
<name>A0A0H2RL69_9AGAM</name>
<evidence type="ECO:0000259" key="3">
    <source>
        <dbReference type="Pfam" id="PF19031"/>
    </source>
</evidence>
<dbReference type="AlphaFoldDB" id="A0A0H2RL69"/>
<feature type="domain" description="CCZ1/INTU/HSP4 first Longin" evidence="3">
    <location>
        <begin position="31"/>
        <end position="157"/>
    </location>
</feature>
<evidence type="ECO:0000256" key="1">
    <source>
        <dbReference type="ARBA" id="ARBA00005352"/>
    </source>
</evidence>
<feature type="region of interest" description="Disordered" evidence="2">
    <location>
        <begin position="270"/>
        <end position="296"/>
    </location>
</feature>
<dbReference type="InterPro" id="IPR013176">
    <property type="entry name" value="Ccz1"/>
</dbReference>
<dbReference type="EMBL" id="KQ085972">
    <property type="protein sequence ID" value="KLO12705.1"/>
    <property type="molecule type" value="Genomic_DNA"/>
</dbReference>
<dbReference type="GO" id="GO:0016192">
    <property type="term" value="P:vesicle-mediated transport"/>
    <property type="evidence" value="ECO:0007669"/>
    <property type="project" value="InterPro"/>
</dbReference>
<dbReference type="PANTHER" id="PTHR13056">
    <property type="entry name" value="VACUOLAR FUSION PROTEIN CCZ1 HOMOLOG-RELATED"/>
    <property type="match status" value="1"/>
</dbReference>
<sequence length="664" mass="73576">MASLPATLLYFVIYNPSLKRAHKHGGGSSSDEDEDADEQAQVLFYTAKDHAVSKDRVLRQVGLAKALVNFSNMFGTENTCESVHSQCRRMLVLQPEPDYWMHACIELSKTARPPAKDEKGKAKRRETQYDYNEGSVHDIALRVQLQLAYESFKIKFGTFSAILTSLGKEALELQLERFFTVWTWSWDLESPPPFSGSIGVRIHPLSNQLLPIIESTFEDRLPSDMTAILLSEDQIITTKDKASQYPPHLARHLLSFASPRPSQVDATAIAQDVDPPSAKEARKPPPDVGLDPRSKGGTFGKRFLAASPLSVNMHATMSAMDVRKWSWPGYLTFGASKDEQNSLGGVSTDGVAPEQVPVAMKDERDNLSTPSTSSVSTTNLHSRAASVSDVPVDSQALLDAFSNMQPGTSMHGSSSLTPDNAIVDNPSQPYEFQKVDTVESTGALDEARETAPSTDEGQLVNRVAVKSLTSNVGDDDIALPSFRTTHAYLQFDGSPELKRSRILYIYHEGLMLALIHSNDDEIDEDLSQYLAICSKDLLEKLRSVIDDEKEKTATTFQPSTVQTVLQKSQYVLSQGRDISFASPSISSTSWHLHEARQTFICSPEILEVYSRRQNPQDWHLAKRINSIKGMSGSFVYMEIGRKEASLPDVDGEISGVMRRYLGYQ</sequence>
<dbReference type="InterPro" id="IPR043987">
    <property type="entry name" value="CCZ1/INTU/HSP4_longin_1"/>
</dbReference>
<dbReference type="Pfam" id="PF19031">
    <property type="entry name" value="Intu_longin_1"/>
    <property type="match status" value="1"/>
</dbReference>
<feature type="compositionally biased region" description="Low complexity" evidence="2">
    <location>
        <begin position="368"/>
        <end position="378"/>
    </location>
</feature>
<dbReference type="Proteomes" id="UP000053477">
    <property type="component" value="Unassembled WGS sequence"/>
</dbReference>
<keyword evidence="5" id="KW-1185">Reference proteome</keyword>